<evidence type="ECO:0000256" key="1">
    <source>
        <dbReference type="ARBA" id="ARBA00022603"/>
    </source>
</evidence>
<keyword evidence="2 4" id="KW-0808">Transferase</keyword>
<dbReference type="PANTHER" id="PTHR43861:SF1">
    <property type="entry name" value="TRANS-ACONITATE 2-METHYLTRANSFERASE"/>
    <property type="match status" value="1"/>
</dbReference>
<organism evidence="4 5">
    <name type="scientific">Geodermatophilus siccatus</name>
    <dbReference type="NCBI Taxonomy" id="1137991"/>
    <lineage>
        <taxon>Bacteria</taxon>
        <taxon>Bacillati</taxon>
        <taxon>Actinomycetota</taxon>
        <taxon>Actinomycetes</taxon>
        <taxon>Geodermatophilales</taxon>
        <taxon>Geodermatophilaceae</taxon>
        <taxon>Geodermatophilus</taxon>
    </lineage>
</organism>
<evidence type="ECO:0000313" key="4">
    <source>
        <dbReference type="EMBL" id="SDM72952.1"/>
    </source>
</evidence>
<dbReference type="PANTHER" id="PTHR43861">
    <property type="entry name" value="TRANS-ACONITATE 2-METHYLTRANSFERASE-RELATED"/>
    <property type="match status" value="1"/>
</dbReference>
<dbReference type="Gene3D" id="3.40.50.150">
    <property type="entry name" value="Vaccinia Virus protein VP39"/>
    <property type="match status" value="1"/>
</dbReference>
<keyword evidence="1 4" id="KW-0489">Methyltransferase</keyword>
<dbReference type="SUPFAM" id="SSF53335">
    <property type="entry name" value="S-adenosyl-L-methionine-dependent methyltransferases"/>
    <property type="match status" value="1"/>
</dbReference>
<sequence length="212" mass="23034">MRGTDWDHNRWYHRLLLAQVPPDATCVLDVGCGAGTLARRLAGRVEHVDAVDRSPGMVTAAARAAPPDLRVHLADLRTADLPAGRYDAVLSSALLHHLPLSDVLPRMARWVRPGGVLAAVALPRTDLPRELGVELAAAVAHSALGLGFAALRPLTGADLFRPEATHAAMPVAEPDRTARQVRAEAARLLPGARVRRLLFWRYLLLWHRPAAE</sequence>
<protein>
    <submittedName>
        <fullName evidence="4">Methyltransferase domain-containing protein</fullName>
    </submittedName>
</protein>
<dbReference type="OrthoDB" id="6064711at2"/>
<accession>A0A1G9VL37</accession>
<dbReference type="AlphaFoldDB" id="A0A1G9VL37"/>
<keyword evidence="5" id="KW-1185">Reference proteome</keyword>
<dbReference type="Proteomes" id="UP000198680">
    <property type="component" value="Unassembled WGS sequence"/>
</dbReference>
<reference evidence="5" key="1">
    <citation type="submission" date="2016-10" db="EMBL/GenBank/DDBJ databases">
        <authorList>
            <person name="Varghese N."/>
            <person name="Submissions S."/>
        </authorList>
    </citation>
    <scope>NUCLEOTIDE SEQUENCE [LARGE SCALE GENOMIC DNA]</scope>
    <source>
        <strain evidence="5">DSM 45419</strain>
    </source>
</reference>
<name>A0A1G9VL37_9ACTN</name>
<dbReference type="InterPro" id="IPR041698">
    <property type="entry name" value="Methyltransf_25"/>
</dbReference>
<dbReference type="GO" id="GO:0008168">
    <property type="term" value="F:methyltransferase activity"/>
    <property type="evidence" value="ECO:0007669"/>
    <property type="project" value="UniProtKB-KW"/>
</dbReference>
<evidence type="ECO:0000259" key="3">
    <source>
        <dbReference type="Pfam" id="PF13649"/>
    </source>
</evidence>
<dbReference type="RefSeq" id="WP_091220184.1">
    <property type="nucleotide sequence ID" value="NZ_FNHE01000008.1"/>
</dbReference>
<evidence type="ECO:0000256" key="2">
    <source>
        <dbReference type="ARBA" id="ARBA00022679"/>
    </source>
</evidence>
<proteinExistence type="predicted"/>
<dbReference type="Pfam" id="PF13649">
    <property type="entry name" value="Methyltransf_25"/>
    <property type="match status" value="1"/>
</dbReference>
<gene>
    <name evidence="4" type="ORF">SAMN05660642_03176</name>
</gene>
<evidence type="ECO:0000313" key="5">
    <source>
        <dbReference type="Proteomes" id="UP000198680"/>
    </source>
</evidence>
<dbReference type="STRING" id="1137991.SAMN05660642_03176"/>
<dbReference type="EMBL" id="FNHE01000008">
    <property type="protein sequence ID" value="SDM72952.1"/>
    <property type="molecule type" value="Genomic_DNA"/>
</dbReference>
<dbReference type="GO" id="GO:0032259">
    <property type="term" value="P:methylation"/>
    <property type="evidence" value="ECO:0007669"/>
    <property type="project" value="UniProtKB-KW"/>
</dbReference>
<dbReference type="InterPro" id="IPR029063">
    <property type="entry name" value="SAM-dependent_MTases_sf"/>
</dbReference>
<dbReference type="CDD" id="cd02440">
    <property type="entry name" value="AdoMet_MTases"/>
    <property type="match status" value="1"/>
</dbReference>
<feature type="domain" description="Methyltransferase" evidence="3">
    <location>
        <begin position="27"/>
        <end position="115"/>
    </location>
</feature>